<dbReference type="EMBL" id="BMNI01000008">
    <property type="protein sequence ID" value="GGO92557.1"/>
    <property type="molecule type" value="Genomic_DNA"/>
</dbReference>
<sequence>MRRHRVTIASWSALAVVSGVLVAYAVNADGYPVHKAELNDGGVWVTNQAMGAVGRQNVPVAQIDGRVFDGAAFSANPNLDVLQDGSAVVSVNRASNSLLPIDAAMSAGLPEQAVTAAGSATLFGGGSLGALDPSTGKVWATTVDPDSGTTTLTGVTKDAKPLATVGGGAVGAAGVDGTLYAASGDEGKVVTLRRAAETFEKPETDDLSPDREGDLAAMTVVGATPVVRDDKGNVLTPSEALGNFGAGSVLQQSGPASDDVLVATPDALIAVAVDGGGKREVAKVGAQSSIAAPVEMANGCAFAAWGSGDKGTLVTACGDDKAAVNTFDIKDGAQLVCPPSSRSWRRAGSPSTAPPMTRASRSWSSPRRTPSSRPAPTACPRRSSTAS</sequence>
<evidence type="ECO:0000313" key="3">
    <source>
        <dbReference type="EMBL" id="GGO92557.1"/>
    </source>
</evidence>
<protein>
    <submittedName>
        <fullName evidence="3">Uncharacterized protein</fullName>
    </submittedName>
</protein>
<evidence type="ECO:0000313" key="4">
    <source>
        <dbReference type="Proteomes" id="UP000655410"/>
    </source>
</evidence>
<comment type="caution">
    <text evidence="3">The sequence shown here is derived from an EMBL/GenBank/DDBJ whole genome shotgun (WGS) entry which is preliminary data.</text>
</comment>
<reference evidence="4" key="1">
    <citation type="journal article" date="2019" name="Int. J. Syst. Evol. Microbiol.">
        <title>The Global Catalogue of Microorganisms (GCM) 10K type strain sequencing project: providing services to taxonomists for standard genome sequencing and annotation.</title>
        <authorList>
            <consortium name="The Broad Institute Genomics Platform"/>
            <consortium name="The Broad Institute Genome Sequencing Center for Infectious Disease"/>
            <person name="Wu L."/>
            <person name="Ma J."/>
        </authorList>
    </citation>
    <scope>NUCLEOTIDE SEQUENCE [LARGE SCALE GENOMIC DNA]</scope>
    <source>
        <strain evidence="4">CGMCC 4.7371</strain>
    </source>
</reference>
<keyword evidence="2" id="KW-0732">Signal</keyword>
<evidence type="ECO:0000256" key="2">
    <source>
        <dbReference type="SAM" id="SignalP"/>
    </source>
</evidence>
<organism evidence="3 4">
    <name type="scientific">Nocardioides phosphati</name>
    <dbReference type="NCBI Taxonomy" id="1867775"/>
    <lineage>
        <taxon>Bacteria</taxon>
        <taxon>Bacillati</taxon>
        <taxon>Actinomycetota</taxon>
        <taxon>Actinomycetes</taxon>
        <taxon>Propionibacteriales</taxon>
        <taxon>Nocardioidaceae</taxon>
        <taxon>Nocardioides</taxon>
    </lineage>
</organism>
<accession>A0ABQ2NFA6</accession>
<dbReference type="InterPro" id="IPR011047">
    <property type="entry name" value="Quinoprotein_ADH-like_sf"/>
</dbReference>
<dbReference type="Proteomes" id="UP000655410">
    <property type="component" value="Unassembled WGS sequence"/>
</dbReference>
<name>A0ABQ2NFA6_9ACTN</name>
<proteinExistence type="predicted"/>
<dbReference type="SUPFAM" id="SSF50998">
    <property type="entry name" value="Quinoprotein alcohol dehydrogenase-like"/>
    <property type="match status" value="1"/>
</dbReference>
<keyword evidence="4" id="KW-1185">Reference proteome</keyword>
<feature type="compositionally biased region" description="Low complexity" evidence="1">
    <location>
        <begin position="357"/>
        <end position="378"/>
    </location>
</feature>
<feature type="chain" id="PRO_5045354243" evidence="2">
    <location>
        <begin position="29"/>
        <end position="387"/>
    </location>
</feature>
<feature type="signal peptide" evidence="2">
    <location>
        <begin position="1"/>
        <end position="28"/>
    </location>
</feature>
<feature type="region of interest" description="Disordered" evidence="1">
    <location>
        <begin position="338"/>
        <end position="387"/>
    </location>
</feature>
<gene>
    <name evidence="3" type="ORF">GCM10011584_29240</name>
</gene>
<evidence type="ECO:0000256" key="1">
    <source>
        <dbReference type="SAM" id="MobiDB-lite"/>
    </source>
</evidence>